<dbReference type="OrthoDB" id="6132759at2759"/>
<feature type="transmembrane region" description="Helical" evidence="8">
    <location>
        <begin position="424"/>
        <end position="446"/>
    </location>
</feature>
<comment type="subcellular location">
    <subcellularLocation>
        <location evidence="1">Membrane</location>
        <topology evidence="1">Multi-pass membrane protein</topology>
    </subcellularLocation>
</comment>
<evidence type="ECO:0000256" key="4">
    <source>
        <dbReference type="ARBA" id="ARBA00022989"/>
    </source>
</evidence>
<dbReference type="NCBIfam" id="TIGR00813">
    <property type="entry name" value="sss"/>
    <property type="match status" value="1"/>
</dbReference>
<reference evidence="9 10" key="1">
    <citation type="submission" date="2018-11" db="EMBL/GenBank/DDBJ databases">
        <title>Genome sequence of Apiotrichum porosum DSM 27194.</title>
        <authorList>
            <person name="Aliyu H."/>
            <person name="Gorte O."/>
            <person name="Ochsenreither K."/>
        </authorList>
    </citation>
    <scope>NUCLEOTIDE SEQUENCE [LARGE SCALE GENOMIC DNA]</scope>
    <source>
        <strain evidence="9 10">DSM 27194</strain>
    </source>
</reference>
<feature type="transmembrane region" description="Helical" evidence="8">
    <location>
        <begin position="198"/>
        <end position="218"/>
    </location>
</feature>
<keyword evidence="5 8" id="KW-0472">Membrane</keyword>
<keyword evidence="10" id="KW-1185">Reference proteome</keyword>
<feature type="transmembrane region" description="Helical" evidence="8">
    <location>
        <begin position="164"/>
        <end position="186"/>
    </location>
</feature>
<dbReference type="GeneID" id="39589120"/>
<keyword evidence="4 8" id="KW-1133">Transmembrane helix</keyword>
<feature type="transmembrane region" description="Helical" evidence="8">
    <location>
        <begin position="12"/>
        <end position="32"/>
    </location>
</feature>
<dbReference type="AlphaFoldDB" id="A0A427Y5H8"/>
<dbReference type="GO" id="GO:0015204">
    <property type="term" value="F:urea transmembrane transporter activity"/>
    <property type="evidence" value="ECO:0007669"/>
    <property type="project" value="InterPro"/>
</dbReference>
<dbReference type="InterPro" id="IPR001734">
    <property type="entry name" value="Na/solute_symporter"/>
</dbReference>
<accession>A0A427Y5H8</accession>
<dbReference type="GO" id="GO:0005886">
    <property type="term" value="C:plasma membrane"/>
    <property type="evidence" value="ECO:0007669"/>
    <property type="project" value="TreeGrafter"/>
</dbReference>
<feature type="transmembrane region" description="Helical" evidence="8">
    <location>
        <begin position="393"/>
        <end position="418"/>
    </location>
</feature>
<feature type="transmembrane region" description="Helical" evidence="8">
    <location>
        <begin position="492"/>
        <end position="513"/>
    </location>
</feature>
<sequence>MASTILPQGAGYGVVIGMGIFFSLLMILITKIQGRYTSYKPSSAEEFTSASRSVPPGLIAAGIVSAWTWAATLLQSSATAYKFGISGPYWYASGATIQVLLFAMLAAKVKLNAPYCHTYLEIIKARWGTFGHLTFLFFGLATNVIVSLMLVLGGSATVADLTGMHTIAACFLIPIAVSIYVIVGGMRATLIADYSHTLVLYCILISFCLIVYGTSDIIGSPSKMYAMLQTAGANNPISGNAGGSYLTMRSKSGLIFGVLNIVGNFGTVFNDQAYWQRAIASRPHTAVKGFLAGGLAWFAIPLAIATSLGLSAVALAHSDNPLIQLTADEVSAGLPAVKAIAALAGKSGATAMLILLFLAVTSAASAEQIAVSSLFTYDVYGTYINKKPTEKQILYVSHCAIIGFALFMGAIATAFNYIGVSMGYLYELMGTIIGCAVVPIALCITWKKTNGTGAICGAILGFVAGVAGWIGITAHLNNGVITVDTTFGDYEMLTGNLLSIGVGGIITVGWSLISPADFDWDITRAINVEAGRATEAIVEHHVETADIPSEDSSVAEVRLPSGSAEKDKSGTATPARGHAASNPLDIEALASNEDVSLKKAFRLASYAALILTFILIFAVPMPQFFSHYIYPEKGFTAWVCIVIMWLFCGLLAVGVYPVFEARHGLAEVGKGMWADISRKGK</sequence>
<dbReference type="PANTHER" id="PTHR46154">
    <property type="match status" value="1"/>
</dbReference>
<keyword evidence="3 8" id="KW-0812">Transmembrane</keyword>
<feature type="transmembrane region" description="Helical" evidence="8">
    <location>
        <begin position="453"/>
        <end position="472"/>
    </location>
</feature>
<feature type="transmembrane region" description="Helical" evidence="8">
    <location>
        <begin position="336"/>
        <end position="360"/>
    </location>
</feature>
<organism evidence="9 10">
    <name type="scientific">Apiotrichum porosum</name>
    <dbReference type="NCBI Taxonomy" id="105984"/>
    <lineage>
        <taxon>Eukaryota</taxon>
        <taxon>Fungi</taxon>
        <taxon>Dikarya</taxon>
        <taxon>Basidiomycota</taxon>
        <taxon>Agaricomycotina</taxon>
        <taxon>Tremellomycetes</taxon>
        <taxon>Trichosporonales</taxon>
        <taxon>Trichosporonaceae</taxon>
        <taxon>Apiotrichum</taxon>
    </lineage>
</organism>
<feature type="transmembrane region" description="Helical" evidence="8">
    <location>
        <begin position="130"/>
        <end position="152"/>
    </location>
</feature>
<evidence type="ECO:0000256" key="2">
    <source>
        <dbReference type="ARBA" id="ARBA00006434"/>
    </source>
</evidence>
<proteinExistence type="inferred from homology"/>
<dbReference type="Pfam" id="PF00474">
    <property type="entry name" value="SSF"/>
    <property type="match status" value="1"/>
</dbReference>
<evidence type="ECO:0000313" key="10">
    <source>
        <dbReference type="Proteomes" id="UP000279236"/>
    </source>
</evidence>
<feature type="transmembrane region" description="Helical" evidence="8">
    <location>
        <begin position="90"/>
        <end position="109"/>
    </location>
</feature>
<protein>
    <recommendedName>
        <fullName evidence="11">Urea active transporter</fullName>
    </recommendedName>
</protein>
<dbReference type="InterPro" id="IPR038377">
    <property type="entry name" value="Na/Glc_symporter_sf"/>
</dbReference>
<evidence type="ECO:0000256" key="5">
    <source>
        <dbReference type="ARBA" id="ARBA00023136"/>
    </source>
</evidence>
<name>A0A427Y5H8_9TREE</name>
<dbReference type="STRING" id="105984.A0A427Y5H8"/>
<dbReference type="RefSeq" id="XP_028479115.1">
    <property type="nucleotide sequence ID" value="XM_028620143.1"/>
</dbReference>
<evidence type="ECO:0000313" key="9">
    <source>
        <dbReference type="EMBL" id="RSH86330.1"/>
    </source>
</evidence>
<feature type="transmembrane region" description="Helical" evidence="8">
    <location>
        <begin position="53"/>
        <end position="70"/>
    </location>
</feature>
<dbReference type="Gene3D" id="1.20.1730.10">
    <property type="entry name" value="Sodium/glucose cotransporter"/>
    <property type="match status" value="1"/>
</dbReference>
<dbReference type="InterPro" id="IPR031155">
    <property type="entry name" value="DUR"/>
</dbReference>
<comment type="caution">
    <text evidence="9">The sequence shown here is derived from an EMBL/GenBank/DDBJ whole genome shotgun (WGS) entry which is preliminary data.</text>
</comment>
<feature type="transmembrane region" description="Helical" evidence="8">
    <location>
        <begin position="290"/>
        <end position="316"/>
    </location>
</feature>
<dbReference type="PANTHER" id="PTHR46154:SF2">
    <property type="entry name" value="SOLUTE SYMPORTER FAMILY TRANSPORTER (AFU_ORTHOLOGUE AFUA_6G03200)"/>
    <property type="match status" value="1"/>
</dbReference>
<evidence type="ECO:0008006" key="11">
    <source>
        <dbReference type="Google" id="ProtNLM"/>
    </source>
</evidence>
<dbReference type="EMBL" id="RSCE01000002">
    <property type="protein sequence ID" value="RSH86330.1"/>
    <property type="molecule type" value="Genomic_DNA"/>
</dbReference>
<evidence type="ECO:0000256" key="6">
    <source>
        <dbReference type="RuleBase" id="RU362091"/>
    </source>
</evidence>
<feature type="transmembrane region" description="Helical" evidence="8">
    <location>
        <begin position="635"/>
        <end position="659"/>
    </location>
</feature>
<comment type="similarity">
    <text evidence="2 6">Belongs to the sodium:solute symporter (SSF) (TC 2.A.21) family.</text>
</comment>
<feature type="region of interest" description="Disordered" evidence="7">
    <location>
        <begin position="547"/>
        <end position="579"/>
    </location>
</feature>
<feature type="transmembrane region" description="Helical" evidence="8">
    <location>
        <begin position="252"/>
        <end position="269"/>
    </location>
</feature>
<dbReference type="Proteomes" id="UP000279236">
    <property type="component" value="Unassembled WGS sequence"/>
</dbReference>
<gene>
    <name evidence="9" type="ORF">EHS24_004577</name>
</gene>
<evidence type="ECO:0000256" key="7">
    <source>
        <dbReference type="SAM" id="MobiDB-lite"/>
    </source>
</evidence>
<dbReference type="PROSITE" id="PS50283">
    <property type="entry name" value="NA_SOLUT_SYMP_3"/>
    <property type="match status" value="1"/>
</dbReference>
<evidence type="ECO:0000256" key="8">
    <source>
        <dbReference type="SAM" id="Phobius"/>
    </source>
</evidence>
<evidence type="ECO:0000256" key="1">
    <source>
        <dbReference type="ARBA" id="ARBA00004141"/>
    </source>
</evidence>
<evidence type="ECO:0000256" key="3">
    <source>
        <dbReference type="ARBA" id="ARBA00022692"/>
    </source>
</evidence>
<feature type="transmembrane region" description="Helical" evidence="8">
    <location>
        <begin position="606"/>
        <end position="629"/>
    </location>
</feature>
<dbReference type="CDD" id="cd11476">
    <property type="entry name" value="SLC5sbd_DUR3"/>
    <property type="match status" value="1"/>
</dbReference>